<dbReference type="EMBL" id="JAAIUW010000002">
    <property type="protein sequence ID" value="KAF7843045.1"/>
    <property type="molecule type" value="Genomic_DNA"/>
</dbReference>
<dbReference type="AlphaFoldDB" id="A0A835CK51"/>
<name>A0A835CK51_9FABA</name>
<protein>
    <submittedName>
        <fullName evidence="1">Uncharacterized protein</fullName>
    </submittedName>
</protein>
<accession>A0A835CK51</accession>
<gene>
    <name evidence="1" type="ORF">G2W53_005343</name>
</gene>
<evidence type="ECO:0000313" key="2">
    <source>
        <dbReference type="Proteomes" id="UP000634136"/>
    </source>
</evidence>
<evidence type="ECO:0000313" key="1">
    <source>
        <dbReference type="EMBL" id="KAF7843045.1"/>
    </source>
</evidence>
<keyword evidence="2" id="KW-1185">Reference proteome</keyword>
<comment type="caution">
    <text evidence="1">The sequence shown here is derived from an EMBL/GenBank/DDBJ whole genome shotgun (WGS) entry which is preliminary data.</text>
</comment>
<proteinExistence type="predicted"/>
<reference evidence="1" key="1">
    <citation type="submission" date="2020-09" db="EMBL/GenBank/DDBJ databases">
        <title>Genome-Enabled Discovery of Anthraquinone Biosynthesis in Senna tora.</title>
        <authorList>
            <person name="Kang S.-H."/>
            <person name="Pandey R.P."/>
            <person name="Lee C.-M."/>
            <person name="Sim J.-S."/>
            <person name="Jeong J.-T."/>
            <person name="Choi B.-S."/>
            <person name="Jung M."/>
            <person name="Ginzburg D."/>
            <person name="Zhao K."/>
            <person name="Won S.Y."/>
            <person name="Oh T.-J."/>
            <person name="Yu Y."/>
            <person name="Kim N.-H."/>
            <person name="Lee O.R."/>
            <person name="Lee T.-H."/>
            <person name="Bashyal P."/>
            <person name="Kim T.-S."/>
            <person name="Lee W.-H."/>
            <person name="Kawkins C."/>
            <person name="Kim C.-K."/>
            <person name="Kim J.S."/>
            <person name="Ahn B.O."/>
            <person name="Rhee S.Y."/>
            <person name="Sohng J.K."/>
        </authorList>
    </citation>
    <scope>NUCLEOTIDE SEQUENCE</scope>
    <source>
        <tissue evidence="1">Leaf</tissue>
    </source>
</reference>
<dbReference type="Proteomes" id="UP000634136">
    <property type="component" value="Unassembled WGS sequence"/>
</dbReference>
<organism evidence="1 2">
    <name type="scientific">Senna tora</name>
    <dbReference type="NCBI Taxonomy" id="362788"/>
    <lineage>
        <taxon>Eukaryota</taxon>
        <taxon>Viridiplantae</taxon>
        <taxon>Streptophyta</taxon>
        <taxon>Embryophyta</taxon>
        <taxon>Tracheophyta</taxon>
        <taxon>Spermatophyta</taxon>
        <taxon>Magnoliopsida</taxon>
        <taxon>eudicotyledons</taxon>
        <taxon>Gunneridae</taxon>
        <taxon>Pentapetalae</taxon>
        <taxon>rosids</taxon>
        <taxon>fabids</taxon>
        <taxon>Fabales</taxon>
        <taxon>Fabaceae</taxon>
        <taxon>Caesalpinioideae</taxon>
        <taxon>Cassia clade</taxon>
        <taxon>Senna</taxon>
    </lineage>
</organism>
<sequence length="52" mass="5731">MFAKKNANSKASNIPTFIGFSFPRKVAGLGKVELEISVLSLVFLTFTLKQQI</sequence>